<evidence type="ECO:0000259" key="3">
    <source>
        <dbReference type="PROSITE" id="PS50048"/>
    </source>
</evidence>
<keyword evidence="5" id="KW-1185">Reference proteome</keyword>
<dbReference type="PROSITE" id="PS00463">
    <property type="entry name" value="ZN2_CY6_FUNGAL_1"/>
    <property type="match status" value="1"/>
</dbReference>
<protein>
    <recommendedName>
        <fullName evidence="3">Zn(2)-C6 fungal-type domain-containing protein</fullName>
    </recommendedName>
</protein>
<gene>
    <name evidence="4" type="ORF">K461DRAFT_97047</name>
</gene>
<proteinExistence type="predicted"/>
<dbReference type="CDD" id="cd00067">
    <property type="entry name" value="GAL4"/>
    <property type="match status" value="1"/>
</dbReference>
<dbReference type="Gene3D" id="4.10.240.10">
    <property type="entry name" value="Zn(2)-C6 fungal-type DNA-binding domain"/>
    <property type="match status" value="1"/>
</dbReference>
<sequence>MPSTSRPYVRKTKGCYPCSRRRIHCDRTEPSCNKCVARGLQCTGLGLRIKFSYGESDAKASASGILPNALEKEQKGNGASFFNHTTQPEPSMTLVVDPTPSSASSIPPWKSSPLVVAADSHRLLAAEHGHHEDGNDGLVGHSSLAVIGSTAFVTSMRATPTIRLTPENIPRWKLMMCRHFSDNIAPEMAAIDGVRNGWRSLVLPFAHTNDLVMGAVVTVSLHHVWRNWHRPNVGDEMSDIKPQLRDPNEFYIRVIHKLQELPELTKCDLETRNSVLLTILVLFVGVMVTGRSDFRILSRMLESALEAVGGEDILGDGDAARFIKTQIHKFRLYSAPLLNEQKGMQVISSRLNTDQLLDCLTYNLSDNPQHSLTVLFVKNMVQQAVDIYLDQVRSESMGALRTDVDEMASIIRVQQFIDTMETFPERTSCEQVLIWACFVAASGSVLPEHRESFERILQRQYVRSGFDNIRKGIERLQSIWHRPPNQRWTSLLAQSDILLM</sequence>
<dbReference type="PANTHER" id="PTHR37534:SF17">
    <property type="entry name" value="ZN(2)-C6 FUNGAL-TYPE DOMAIN-CONTAINING PROTEIN"/>
    <property type="match status" value="1"/>
</dbReference>
<dbReference type="SUPFAM" id="SSF57701">
    <property type="entry name" value="Zn2/Cys6 DNA-binding domain"/>
    <property type="match status" value="1"/>
</dbReference>
<evidence type="ECO:0000313" key="4">
    <source>
        <dbReference type="EMBL" id="KAF2156499.1"/>
    </source>
</evidence>
<dbReference type="InterPro" id="IPR021858">
    <property type="entry name" value="Fun_TF"/>
</dbReference>
<feature type="domain" description="Zn(2)-C6 fungal-type" evidence="3">
    <location>
        <begin position="14"/>
        <end position="43"/>
    </location>
</feature>
<evidence type="ECO:0000256" key="1">
    <source>
        <dbReference type="ARBA" id="ARBA00004123"/>
    </source>
</evidence>
<dbReference type="SMART" id="SM00066">
    <property type="entry name" value="GAL4"/>
    <property type="match status" value="1"/>
</dbReference>
<dbReference type="GO" id="GO:0045944">
    <property type="term" value="P:positive regulation of transcription by RNA polymerase II"/>
    <property type="evidence" value="ECO:0007669"/>
    <property type="project" value="TreeGrafter"/>
</dbReference>
<evidence type="ECO:0000313" key="5">
    <source>
        <dbReference type="Proteomes" id="UP000799439"/>
    </source>
</evidence>
<dbReference type="GO" id="GO:0005634">
    <property type="term" value="C:nucleus"/>
    <property type="evidence" value="ECO:0007669"/>
    <property type="project" value="UniProtKB-SubCell"/>
</dbReference>
<reference evidence="4" key="1">
    <citation type="journal article" date="2020" name="Stud. Mycol.">
        <title>101 Dothideomycetes genomes: a test case for predicting lifestyles and emergence of pathogens.</title>
        <authorList>
            <person name="Haridas S."/>
            <person name="Albert R."/>
            <person name="Binder M."/>
            <person name="Bloem J."/>
            <person name="Labutti K."/>
            <person name="Salamov A."/>
            <person name="Andreopoulos B."/>
            <person name="Baker S."/>
            <person name="Barry K."/>
            <person name="Bills G."/>
            <person name="Bluhm B."/>
            <person name="Cannon C."/>
            <person name="Castanera R."/>
            <person name="Culley D."/>
            <person name="Daum C."/>
            <person name="Ezra D."/>
            <person name="Gonzalez J."/>
            <person name="Henrissat B."/>
            <person name="Kuo A."/>
            <person name="Liang C."/>
            <person name="Lipzen A."/>
            <person name="Lutzoni F."/>
            <person name="Magnuson J."/>
            <person name="Mondo S."/>
            <person name="Nolan M."/>
            <person name="Ohm R."/>
            <person name="Pangilinan J."/>
            <person name="Park H.-J."/>
            <person name="Ramirez L."/>
            <person name="Alfaro M."/>
            <person name="Sun H."/>
            <person name="Tritt A."/>
            <person name="Yoshinaga Y."/>
            <person name="Zwiers L.-H."/>
            <person name="Turgeon B."/>
            <person name="Goodwin S."/>
            <person name="Spatafora J."/>
            <person name="Crous P."/>
            <person name="Grigoriev I."/>
        </authorList>
    </citation>
    <scope>NUCLEOTIDE SEQUENCE</scope>
    <source>
        <strain evidence="4">CBS 260.36</strain>
    </source>
</reference>
<dbReference type="GO" id="GO:0000976">
    <property type="term" value="F:transcription cis-regulatory region binding"/>
    <property type="evidence" value="ECO:0007669"/>
    <property type="project" value="TreeGrafter"/>
</dbReference>
<name>A0A9P4JCU7_9PEZI</name>
<dbReference type="InterPro" id="IPR001138">
    <property type="entry name" value="Zn2Cys6_DnaBD"/>
</dbReference>
<comment type="subcellular location">
    <subcellularLocation>
        <location evidence="1">Nucleus</location>
    </subcellularLocation>
</comment>
<keyword evidence="2" id="KW-0539">Nucleus</keyword>
<dbReference type="PROSITE" id="PS50048">
    <property type="entry name" value="ZN2_CY6_FUNGAL_2"/>
    <property type="match status" value="1"/>
</dbReference>
<dbReference type="Pfam" id="PF11951">
    <property type="entry name" value="Fungal_trans_2"/>
    <property type="match status" value="2"/>
</dbReference>
<dbReference type="PANTHER" id="PTHR37534">
    <property type="entry name" value="TRANSCRIPTIONAL ACTIVATOR PROTEIN UGA3"/>
    <property type="match status" value="1"/>
</dbReference>
<dbReference type="AlphaFoldDB" id="A0A9P4JCU7"/>
<dbReference type="Proteomes" id="UP000799439">
    <property type="component" value="Unassembled WGS sequence"/>
</dbReference>
<comment type="caution">
    <text evidence="4">The sequence shown here is derived from an EMBL/GenBank/DDBJ whole genome shotgun (WGS) entry which is preliminary data.</text>
</comment>
<dbReference type="OrthoDB" id="5386330at2759"/>
<dbReference type="GO" id="GO:0008270">
    <property type="term" value="F:zinc ion binding"/>
    <property type="evidence" value="ECO:0007669"/>
    <property type="project" value="InterPro"/>
</dbReference>
<organism evidence="4 5">
    <name type="scientific">Myriangium duriaei CBS 260.36</name>
    <dbReference type="NCBI Taxonomy" id="1168546"/>
    <lineage>
        <taxon>Eukaryota</taxon>
        <taxon>Fungi</taxon>
        <taxon>Dikarya</taxon>
        <taxon>Ascomycota</taxon>
        <taxon>Pezizomycotina</taxon>
        <taxon>Dothideomycetes</taxon>
        <taxon>Dothideomycetidae</taxon>
        <taxon>Myriangiales</taxon>
        <taxon>Myriangiaceae</taxon>
        <taxon>Myriangium</taxon>
    </lineage>
</organism>
<evidence type="ECO:0000256" key="2">
    <source>
        <dbReference type="ARBA" id="ARBA00023242"/>
    </source>
</evidence>
<dbReference type="GO" id="GO:0000981">
    <property type="term" value="F:DNA-binding transcription factor activity, RNA polymerase II-specific"/>
    <property type="evidence" value="ECO:0007669"/>
    <property type="project" value="InterPro"/>
</dbReference>
<accession>A0A9P4JCU7</accession>
<dbReference type="InterPro" id="IPR036864">
    <property type="entry name" value="Zn2-C6_fun-type_DNA-bd_sf"/>
</dbReference>
<dbReference type="EMBL" id="ML996082">
    <property type="protein sequence ID" value="KAF2156499.1"/>
    <property type="molecule type" value="Genomic_DNA"/>
</dbReference>
<dbReference type="Pfam" id="PF00172">
    <property type="entry name" value="Zn_clus"/>
    <property type="match status" value="1"/>
</dbReference>